<organism evidence="2 3">
    <name type="scientific">Actinotalea ferrariae CF5-4</name>
    <dbReference type="NCBI Taxonomy" id="948458"/>
    <lineage>
        <taxon>Bacteria</taxon>
        <taxon>Bacillati</taxon>
        <taxon>Actinomycetota</taxon>
        <taxon>Actinomycetes</taxon>
        <taxon>Micrococcales</taxon>
        <taxon>Cellulomonadaceae</taxon>
        <taxon>Actinotalea</taxon>
    </lineage>
</organism>
<evidence type="ECO:0000256" key="1">
    <source>
        <dbReference type="SAM" id="Phobius"/>
    </source>
</evidence>
<comment type="caution">
    <text evidence="2">The sequence shown here is derived from an EMBL/GenBank/DDBJ whole genome shotgun (WGS) entry which is preliminary data.</text>
</comment>
<keyword evidence="1" id="KW-0812">Transmembrane</keyword>
<keyword evidence="1" id="KW-1133">Transmembrane helix</keyword>
<evidence type="ECO:0000313" key="3">
    <source>
        <dbReference type="Proteomes" id="UP000019753"/>
    </source>
</evidence>
<dbReference type="RefSeq" id="WP_034224731.1">
    <property type="nucleotide sequence ID" value="NZ_AXCW01000057.1"/>
</dbReference>
<reference evidence="2 3" key="1">
    <citation type="submission" date="2014-01" db="EMBL/GenBank/DDBJ databases">
        <title>Actinotalea ferrariae CF5-4.</title>
        <authorList>
            <person name="Chen F."/>
            <person name="Li Y."/>
            <person name="Wang G."/>
        </authorList>
    </citation>
    <scope>NUCLEOTIDE SEQUENCE [LARGE SCALE GENOMIC DNA]</scope>
    <source>
        <strain evidence="2 3">CF5-4</strain>
    </source>
</reference>
<keyword evidence="1" id="KW-0472">Membrane</keyword>
<gene>
    <name evidence="2" type="ORF">N866_16825</name>
</gene>
<dbReference type="Proteomes" id="UP000019753">
    <property type="component" value="Unassembled WGS sequence"/>
</dbReference>
<proteinExistence type="predicted"/>
<feature type="transmembrane region" description="Helical" evidence="1">
    <location>
        <begin position="46"/>
        <end position="70"/>
    </location>
</feature>
<evidence type="ECO:0000313" key="2">
    <source>
        <dbReference type="EMBL" id="EYR63973.1"/>
    </source>
</evidence>
<dbReference type="AlphaFoldDB" id="A0A021VS66"/>
<accession>A0A021VS66</accession>
<protein>
    <submittedName>
        <fullName evidence="2">Uncharacterized protein</fullName>
    </submittedName>
</protein>
<dbReference type="EMBL" id="AXCW01000057">
    <property type="protein sequence ID" value="EYR63973.1"/>
    <property type="molecule type" value="Genomic_DNA"/>
</dbReference>
<keyword evidence="3" id="KW-1185">Reference proteome</keyword>
<name>A0A021VS66_9CELL</name>
<sequence length="71" mass="7597">MSTLTTHHDRPSLREAVRWYREADAPRWESGPGKRATFAGYLGGNVVAWIAAGLLGAMGLNALVQALAAAF</sequence>